<feature type="region of interest" description="Disordered" evidence="1">
    <location>
        <begin position="1"/>
        <end position="87"/>
    </location>
</feature>
<dbReference type="HOGENOM" id="CLU_2205359_0_0_4"/>
<evidence type="ECO:0000313" key="2">
    <source>
        <dbReference type="EMBL" id="AAQ64041.1"/>
    </source>
</evidence>
<dbReference type="STRING" id="243365.CV_0058"/>
<proteinExistence type="predicted"/>
<dbReference type="KEGG" id="cvi:CV_0058"/>
<protein>
    <submittedName>
        <fullName evidence="2">Uncharacterized protein</fullName>
    </submittedName>
</protein>
<dbReference type="AlphaFoldDB" id="Q7NPT5"/>
<name>Q7NPT5_CHRVO</name>
<organism evidence="2 3">
    <name type="scientific">Chromobacterium violaceum (strain ATCC 12472 / DSM 30191 / JCM 1249 / CCUG 213 / NBRC 12614 / NCIMB 9131 / NCTC 9757 / MK)</name>
    <dbReference type="NCBI Taxonomy" id="243365"/>
    <lineage>
        <taxon>Bacteria</taxon>
        <taxon>Pseudomonadati</taxon>
        <taxon>Pseudomonadota</taxon>
        <taxon>Betaproteobacteria</taxon>
        <taxon>Neisseriales</taxon>
        <taxon>Chromobacteriaceae</taxon>
        <taxon>Chromobacterium</taxon>
    </lineage>
</organism>
<reference evidence="2 3" key="1">
    <citation type="journal article" date="2003" name="Proc. Natl. Acad. Sci. U.S.A.">
        <title>The complete genome sequence of Chromobacterium violaceum reveals remarkable and exploitable bacterial adaptability.</title>
        <authorList>
            <person name="Vasconcelos A.T.R."/>
            <person name="de Almeida D.F."/>
            <person name="Almeida F.C."/>
            <person name="de Almeida L.G.P."/>
            <person name="de Almeida R."/>
            <person name="Goncalves J.A.A."/>
            <person name="Andrade E.M."/>
            <person name="Antonio R.V."/>
            <person name="Araripe J."/>
            <person name="de Araujo M.F.F."/>
            <person name="Filho S.A."/>
            <person name="Azevedo V."/>
            <person name="Batista A.J."/>
            <person name="Bataus L.A.M."/>
            <person name="Batista J.S."/>
            <person name="Belo A."/>
            <person name="vander Berg C."/>
            <person name="Blamey J."/>
            <person name="Bogo M."/>
            <person name="Bonato S."/>
            <person name="Bordignon J."/>
            <person name="Brito C.A."/>
            <person name="Brocchi M."/>
            <person name="Burity H.A."/>
            <person name="Camargo A.A."/>
            <person name="Cardoso D.D.P."/>
            <person name="Carneiro N.P."/>
            <person name="Carraro D.M."/>
            <person name="Carvalho C.M.B."/>
            <person name="Cascardo J.C.M."/>
            <person name="Cavada B.S."/>
            <person name="Chueire L.M.O."/>
            <person name="Pasa T.B.C."/>
            <person name="Duran N."/>
            <person name="Fagundes N."/>
            <person name="Falcao C.L."/>
            <person name="Fantinatti F."/>
            <person name="Farias I.P."/>
            <person name="Felipe M.S.S."/>
            <person name="Ferrari L.P."/>
            <person name="Ferro J.A."/>
            <person name="Ferro M.I.T."/>
            <person name="Franco G.R."/>
            <person name="Freitas N.S.A."/>
            <person name="Furlan L.R."/>
            <person name="Gazzinelli R.T."/>
            <person name="Gomes E.A."/>
            <person name="Goncalves P.R."/>
            <person name="Grangeiro T.B."/>
            <person name="Grattapaglia D."/>
            <person name="Grisard E.C."/>
            <person name="Guimaraes C.T."/>
            <person name="Hanna E.S."/>
            <person name="Hungria M."/>
            <person name="Jardim S.N."/>
            <person name="Laurino J."/>
            <person name="Leoi L.C.T."/>
            <person name="Fassarella L."/>
            <person name="Lima A."/>
            <person name="Loureiro M.F."/>
            <person name="Lyra M.C.P."/>
            <person name="Macedo M."/>
            <person name="Madeira H.M.F."/>
            <person name="Manfio G.P."/>
            <person name="Maranhao A.Q."/>
            <person name="Martins W.S."/>
            <person name="di Mauro S.M.Z."/>
            <person name="de Medeiros S.R.B."/>
            <person name="Meissner R.D.V."/>
            <person name="Menck C.F.M."/>
            <person name="Moreira M.A.M."/>
            <person name="Nascimento F.F."/>
            <person name="Nicolas M.F."/>
            <person name="Oliveira J.G."/>
            <person name="Oliveira S.C."/>
            <person name="Paixao R.F.C."/>
            <person name="Parente J.A."/>
            <person name="Pedrosa F.O."/>
            <person name="Pena S.J.D."/>
            <person name="Perreira J.O."/>
            <person name="Perreira M."/>
            <person name="Pinto L.S.R.C."/>
            <person name="Pinto L.S."/>
            <person name="Porto J.I.R."/>
            <person name="Potrich D.P."/>
            <person name="Neto C.E.R."/>
            <person name="Reis A.M.M."/>
            <person name="Rigo L.U."/>
            <person name="Rondinelli E."/>
            <person name="dos Santos E.B.P."/>
            <person name="Santos F.R."/>
            <person name="Schneider M.P.C."/>
            <person name="Seuanez H.N."/>
            <person name="Silva A.M.R."/>
            <person name="da Silva A.L.C."/>
            <person name="Silva D.W."/>
            <person name="Silva R."/>
            <person name="Simoes I.C."/>
            <person name="Simon D."/>
            <person name="Soares C.M.A."/>
            <person name="Soares R.B.A."/>
            <person name="Souza E.M."/>
            <person name="Souza K.R.L."/>
            <person name="Souza R.C."/>
            <person name="Steffens M.B.R."/>
            <person name="Steindel M."/>
            <person name="Teixeira S.R."/>
            <person name="Urmenyi T."/>
            <person name="Vettore A."/>
            <person name="Wassem R."/>
            <person name="Zaha A."/>
            <person name="Simpson A.J.G."/>
        </authorList>
    </citation>
    <scope>NUCLEOTIDE SEQUENCE [LARGE SCALE GENOMIC DNA]</scope>
    <source>
        <strain evidence="3">ATCC 12472 / DSM 30191 / JCM 1249 / NBRC 12614 / NCIMB 9131 / NCTC 9757</strain>
    </source>
</reference>
<evidence type="ECO:0000313" key="3">
    <source>
        <dbReference type="Proteomes" id="UP000001424"/>
    </source>
</evidence>
<accession>Q7NPT5</accession>
<sequence>MHLGLSGRDIPGSARPRGRRADPFPKLSRRPVRQQRAARGGGRRCARSRENGAGGFHRPQSPPPSPTAIRRGATARVEPAAASVPAATSRRCCAGHTPFRPVYIWSP</sequence>
<gene>
    <name evidence="2" type="ordered locus">CV_0058</name>
</gene>
<dbReference type="EMBL" id="AE016825">
    <property type="protein sequence ID" value="AAQ64041.1"/>
    <property type="molecule type" value="Genomic_DNA"/>
</dbReference>
<dbReference type="Proteomes" id="UP000001424">
    <property type="component" value="Chromosome"/>
</dbReference>
<keyword evidence="3" id="KW-1185">Reference proteome</keyword>
<evidence type="ECO:0000256" key="1">
    <source>
        <dbReference type="SAM" id="MobiDB-lite"/>
    </source>
</evidence>